<organism evidence="3 4">
    <name type="scientific">Riccia fluitans</name>
    <dbReference type="NCBI Taxonomy" id="41844"/>
    <lineage>
        <taxon>Eukaryota</taxon>
        <taxon>Viridiplantae</taxon>
        <taxon>Streptophyta</taxon>
        <taxon>Embryophyta</taxon>
        <taxon>Marchantiophyta</taxon>
        <taxon>Marchantiopsida</taxon>
        <taxon>Marchantiidae</taxon>
        <taxon>Marchantiales</taxon>
        <taxon>Ricciaceae</taxon>
        <taxon>Riccia</taxon>
    </lineage>
</organism>
<keyword evidence="1" id="KW-0472">Membrane</keyword>
<evidence type="ECO:0000313" key="4">
    <source>
        <dbReference type="Proteomes" id="UP001605036"/>
    </source>
</evidence>
<gene>
    <name evidence="3" type="ORF">R1flu_006754</name>
</gene>
<dbReference type="InterPro" id="IPR013103">
    <property type="entry name" value="RVT_2"/>
</dbReference>
<dbReference type="Pfam" id="PF07727">
    <property type="entry name" value="RVT_2"/>
    <property type="match status" value="1"/>
</dbReference>
<dbReference type="AlphaFoldDB" id="A0ABD1YXR5"/>
<feature type="transmembrane region" description="Helical" evidence="1">
    <location>
        <begin position="47"/>
        <end position="75"/>
    </location>
</feature>
<proteinExistence type="predicted"/>
<keyword evidence="1" id="KW-1133">Transmembrane helix</keyword>
<reference evidence="3 4" key="1">
    <citation type="submission" date="2024-09" db="EMBL/GenBank/DDBJ databases">
        <title>Chromosome-scale assembly of Riccia fluitans.</title>
        <authorList>
            <person name="Paukszto L."/>
            <person name="Sawicki J."/>
            <person name="Karawczyk K."/>
            <person name="Piernik-Szablinska J."/>
            <person name="Szczecinska M."/>
            <person name="Mazdziarz M."/>
        </authorList>
    </citation>
    <scope>NUCLEOTIDE SEQUENCE [LARGE SCALE GENOMIC DNA]</scope>
    <source>
        <strain evidence="3">Rf_01</strain>
        <tissue evidence="3">Aerial parts of the thallus</tissue>
    </source>
</reference>
<evidence type="ECO:0000313" key="3">
    <source>
        <dbReference type="EMBL" id="KAL2635275.1"/>
    </source>
</evidence>
<dbReference type="EMBL" id="JBHFFA010000003">
    <property type="protein sequence ID" value="KAL2635275.1"/>
    <property type="molecule type" value="Genomic_DNA"/>
</dbReference>
<feature type="domain" description="Reverse transcriptase Ty1/copia-type" evidence="2">
    <location>
        <begin position="2"/>
        <end position="69"/>
    </location>
</feature>
<comment type="caution">
    <text evidence="3">The sequence shown here is derived from an EMBL/GenBank/DDBJ whole genome shotgun (WGS) entry which is preliminary data.</text>
</comment>
<protein>
    <recommendedName>
        <fullName evidence="2">Reverse transcriptase Ty1/copia-type domain-containing protein</fullName>
    </recommendedName>
</protein>
<evidence type="ECO:0000256" key="1">
    <source>
        <dbReference type="SAM" id="Phobius"/>
    </source>
</evidence>
<accession>A0ABD1YXR5</accession>
<name>A0ABD1YXR5_9MARC</name>
<dbReference type="Proteomes" id="UP001605036">
    <property type="component" value="Unassembled WGS sequence"/>
</dbReference>
<keyword evidence="1" id="KW-0812">Transmembrane</keyword>
<sequence length="113" mass="12847">MYKRKEGSWVGEKVFKAKPVAKEFTQRKGVDYDEFFALVAKYSTLRLLLSLVCIFGLVLDQMDIITTLFALQVLFEEDLHTLLTHVAKAPMPQLSHLLLRCGYMGFSTNSATL</sequence>
<keyword evidence="4" id="KW-1185">Reference proteome</keyword>
<evidence type="ECO:0000259" key="2">
    <source>
        <dbReference type="Pfam" id="PF07727"/>
    </source>
</evidence>